<dbReference type="InterPro" id="IPR009081">
    <property type="entry name" value="PP-bd_ACP"/>
</dbReference>
<evidence type="ECO:0000259" key="1">
    <source>
        <dbReference type="PROSITE" id="PS50075"/>
    </source>
</evidence>
<name>X0WGX4_9ZZZZ</name>
<reference evidence="2" key="1">
    <citation type="journal article" date="2014" name="Front. Microbiol.">
        <title>High frequency of phylogenetically diverse reductive dehalogenase-homologous genes in deep subseafloor sedimentary metagenomes.</title>
        <authorList>
            <person name="Kawai M."/>
            <person name="Futagami T."/>
            <person name="Toyoda A."/>
            <person name="Takaki Y."/>
            <person name="Nishi S."/>
            <person name="Hori S."/>
            <person name="Arai W."/>
            <person name="Tsubouchi T."/>
            <person name="Morono Y."/>
            <person name="Uchiyama I."/>
            <person name="Ito T."/>
            <person name="Fujiyama A."/>
            <person name="Inagaki F."/>
            <person name="Takami H."/>
        </authorList>
    </citation>
    <scope>NUCLEOTIDE SEQUENCE</scope>
    <source>
        <strain evidence="2">Expedition CK06-06</strain>
    </source>
</reference>
<sequence length="80" mass="9429">MQKEEIIKAAQDVFIDVLEDDDIVLNYSTTADDIEDWDSLNNILLIVEIEKKFKLKFKLEEIHSFKNVGEMCDYIFNKVN</sequence>
<dbReference type="InterPro" id="IPR036736">
    <property type="entry name" value="ACP-like_sf"/>
</dbReference>
<comment type="caution">
    <text evidence="2">The sequence shown here is derived from an EMBL/GenBank/DDBJ whole genome shotgun (WGS) entry which is preliminary data.</text>
</comment>
<dbReference type="PROSITE" id="PS50075">
    <property type="entry name" value="CARRIER"/>
    <property type="match status" value="1"/>
</dbReference>
<proteinExistence type="predicted"/>
<protein>
    <recommendedName>
        <fullName evidence="1">Carrier domain-containing protein</fullName>
    </recommendedName>
</protein>
<feature type="domain" description="Carrier" evidence="1">
    <location>
        <begin position="1"/>
        <end position="79"/>
    </location>
</feature>
<dbReference type="AlphaFoldDB" id="X0WGX4"/>
<dbReference type="Pfam" id="PF00550">
    <property type="entry name" value="PP-binding"/>
    <property type="match status" value="1"/>
</dbReference>
<evidence type="ECO:0000313" key="2">
    <source>
        <dbReference type="EMBL" id="GAG22442.1"/>
    </source>
</evidence>
<gene>
    <name evidence="2" type="ORF">S01H1_53221</name>
</gene>
<organism evidence="2">
    <name type="scientific">marine sediment metagenome</name>
    <dbReference type="NCBI Taxonomy" id="412755"/>
    <lineage>
        <taxon>unclassified sequences</taxon>
        <taxon>metagenomes</taxon>
        <taxon>ecological metagenomes</taxon>
    </lineage>
</organism>
<dbReference type="SUPFAM" id="SSF47336">
    <property type="entry name" value="ACP-like"/>
    <property type="match status" value="1"/>
</dbReference>
<dbReference type="EMBL" id="BARS01034457">
    <property type="protein sequence ID" value="GAG22442.1"/>
    <property type="molecule type" value="Genomic_DNA"/>
</dbReference>
<accession>X0WGX4</accession>
<dbReference type="Gene3D" id="1.10.1200.10">
    <property type="entry name" value="ACP-like"/>
    <property type="match status" value="1"/>
</dbReference>